<reference evidence="3 4" key="1">
    <citation type="submission" date="2018-05" db="EMBL/GenBank/DDBJ databases">
        <title>Genomic Encyclopedia of Type Strains, Phase IV (KMG-IV): sequencing the most valuable type-strain genomes for metagenomic binning, comparative biology and taxonomic classification.</title>
        <authorList>
            <person name="Goeker M."/>
        </authorList>
    </citation>
    <scope>NUCLEOTIDE SEQUENCE [LARGE SCALE GENOMIC DNA]</scope>
    <source>
        <strain evidence="3 4">DSM 28556</strain>
    </source>
</reference>
<comment type="similarity">
    <text evidence="1">In the N-terminal section; belongs to the LXG family.</text>
</comment>
<comment type="caution">
    <text evidence="3">The sequence shown here is derived from an EMBL/GenBank/DDBJ whole genome shotgun (WGS) entry which is preliminary data.</text>
</comment>
<dbReference type="AlphaFoldDB" id="A0A2V3VX23"/>
<evidence type="ECO:0000313" key="4">
    <source>
        <dbReference type="Proteomes" id="UP000247978"/>
    </source>
</evidence>
<dbReference type="Proteomes" id="UP000247978">
    <property type="component" value="Unassembled WGS sequence"/>
</dbReference>
<gene>
    <name evidence="3" type="ORF">DFR56_1089</name>
</gene>
<dbReference type="Pfam" id="PF04740">
    <property type="entry name" value="LXG"/>
    <property type="match status" value="1"/>
</dbReference>
<dbReference type="EMBL" id="QJJQ01000008">
    <property type="protein sequence ID" value="PXW86196.1"/>
    <property type="molecule type" value="Genomic_DNA"/>
</dbReference>
<organism evidence="3 4">
    <name type="scientific">Pseudogracilibacillus auburnensis</name>
    <dbReference type="NCBI Taxonomy" id="1494959"/>
    <lineage>
        <taxon>Bacteria</taxon>
        <taxon>Bacillati</taxon>
        <taxon>Bacillota</taxon>
        <taxon>Bacilli</taxon>
        <taxon>Bacillales</taxon>
        <taxon>Bacillaceae</taxon>
        <taxon>Pseudogracilibacillus</taxon>
    </lineage>
</organism>
<keyword evidence="4" id="KW-1185">Reference proteome</keyword>
<evidence type="ECO:0000256" key="1">
    <source>
        <dbReference type="ARBA" id="ARBA00034117"/>
    </source>
</evidence>
<dbReference type="InterPro" id="IPR006829">
    <property type="entry name" value="LXG_dom"/>
</dbReference>
<dbReference type="PROSITE" id="PS51756">
    <property type="entry name" value="LXG"/>
    <property type="match status" value="1"/>
</dbReference>
<accession>A0A2V3VX23</accession>
<protein>
    <submittedName>
        <fullName evidence="3">WXG superfamily protein probably secreted by type VII secretion system</fullName>
    </submittedName>
</protein>
<name>A0A2V3VX23_9BACI</name>
<evidence type="ECO:0000313" key="3">
    <source>
        <dbReference type="EMBL" id="PXW86196.1"/>
    </source>
</evidence>
<feature type="domain" description="LXG" evidence="2">
    <location>
        <begin position="1"/>
        <end position="227"/>
    </location>
</feature>
<proteinExistence type="inferred from homology"/>
<sequence length="523" mass="58040">MEAHMSEITTLKEDFSKYASEVSAKLQTLKTKLHSINQLSSFTGKTADSAKNYFATVHGELITELEEAMNHLDKNMIKITSEFNQIVDQSNHAIIKENYLNEVLDHVSHTDQDVQEVYHGENTVNQKISDIVALNNYQIDQFSSSIQDAKKLIQKVMEDLHLYDQQALKLVKSSKEKISSLSGKVALRKVNHHATFIGAPTNLSVRTEDEKSITDHVNGGISSFRHILAGLNTTDKRLTTIYQSAVLLMMDKKQRMHFIKTGRHSLNLASYRKFNNLMRFTPFKMSSKEYSFLKNSGKKLSKLEQYKKLIIPFGKERGKLAMIKEFDRLYGLEKYQKFKGLKTTGAKTLSMGKTFIDELIGKKIKTTNTILKNSSWKKPQTFLKSYADEFKVSTKDANVLGKTTKAIGRGLGPLSAALHIRENWKDNKGNTQKVIVGSAVDIAGGSVATAVGAVVGSAFLPPIGTVVGGVVGAGLSSAFHAKIPWGNPPKSLSDHSKELVNKGVNSAKKAAKSIGKKISKWFK</sequence>
<evidence type="ECO:0000259" key="2">
    <source>
        <dbReference type="PROSITE" id="PS51756"/>
    </source>
</evidence>